<feature type="region of interest" description="Disordered" evidence="1">
    <location>
        <begin position="254"/>
        <end position="288"/>
    </location>
</feature>
<dbReference type="Gene3D" id="3.40.50.11960">
    <property type="match status" value="1"/>
</dbReference>
<feature type="compositionally biased region" description="Basic and acidic residues" evidence="1">
    <location>
        <begin position="262"/>
        <end position="274"/>
    </location>
</feature>
<dbReference type="PANTHER" id="PTHR28043:SF1">
    <property type="entry name" value="INCREASED RECOMBINATION CENTERS PROTEIN 6"/>
    <property type="match status" value="1"/>
</dbReference>
<gene>
    <name evidence="2" type="ORF">CFIMG_004889RA</name>
</gene>
<reference evidence="2 3" key="1">
    <citation type="journal article" date="2013" name="Fungal Biol.">
        <title>Analysis of microsatellite markers in the genome of the plant pathogen Ceratocystis fimbriata.</title>
        <authorList>
            <person name="Simpson M.C."/>
            <person name="Wilken P.M."/>
            <person name="Coetzee M.P."/>
            <person name="Wingfield M.J."/>
            <person name="Wingfield B.D."/>
        </authorList>
    </citation>
    <scope>NUCLEOTIDE SEQUENCE [LARGE SCALE GENOMIC DNA]</scope>
    <source>
        <strain evidence="2 3">CBS 114723</strain>
    </source>
</reference>
<evidence type="ECO:0000313" key="3">
    <source>
        <dbReference type="Proteomes" id="UP000222788"/>
    </source>
</evidence>
<dbReference type="InterPro" id="IPR034627">
    <property type="entry name" value="Irc6"/>
</dbReference>
<protein>
    <recommendedName>
        <fullName evidence="4">Increased recombination centers protein 6</fullName>
    </recommendedName>
</protein>
<comment type="caution">
    <text evidence="2">The sequence shown here is derived from an EMBL/GenBank/DDBJ whole genome shotgun (WGS) entry which is preliminary data.</text>
</comment>
<evidence type="ECO:0000256" key="1">
    <source>
        <dbReference type="SAM" id="MobiDB-lite"/>
    </source>
</evidence>
<accession>A0A2C5X193</accession>
<organism evidence="2 3">
    <name type="scientific">Ceratocystis fimbriata CBS 114723</name>
    <dbReference type="NCBI Taxonomy" id="1035309"/>
    <lineage>
        <taxon>Eukaryota</taxon>
        <taxon>Fungi</taxon>
        <taxon>Dikarya</taxon>
        <taxon>Ascomycota</taxon>
        <taxon>Pezizomycotina</taxon>
        <taxon>Sordariomycetes</taxon>
        <taxon>Hypocreomycetidae</taxon>
        <taxon>Microascales</taxon>
        <taxon>Ceratocystidaceae</taxon>
        <taxon>Ceratocystis</taxon>
    </lineage>
</organism>
<dbReference type="AlphaFoldDB" id="A0A2C5X193"/>
<dbReference type="Pfam" id="PF10199">
    <property type="entry name" value="Adaptin_binding"/>
    <property type="match status" value="1"/>
</dbReference>
<reference evidence="2 3" key="2">
    <citation type="journal article" date="2013" name="IMA Fungus">
        <title>IMA Genome-F 1: Ceratocystis fimbriata: Draft nuclear genome sequence for the plant pathogen, Ceratocystis fimbriata.</title>
        <authorList>
            <person name="Wilken P.M."/>
            <person name="Steenkamp E.T."/>
            <person name="Wingfield M.J."/>
            <person name="de Beer Z.W."/>
            <person name="Wingfield B.D."/>
        </authorList>
    </citation>
    <scope>NUCLEOTIDE SEQUENCE [LARGE SCALE GENOMIC DNA]</scope>
    <source>
        <strain evidence="2 3">CBS 114723</strain>
    </source>
</reference>
<dbReference type="GO" id="GO:0016192">
    <property type="term" value="P:vesicle-mediated transport"/>
    <property type="evidence" value="ECO:0007669"/>
    <property type="project" value="InterPro"/>
</dbReference>
<feature type="region of interest" description="Disordered" evidence="1">
    <location>
        <begin position="204"/>
        <end position="230"/>
    </location>
</feature>
<keyword evidence="3" id="KW-1185">Reference proteome</keyword>
<dbReference type="GO" id="GO:0030674">
    <property type="term" value="F:protein-macromolecule adaptor activity"/>
    <property type="evidence" value="ECO:0007669"/>
    <property type="project" value="TreeGrafter"/>
</dbReference>
<evidence type="ECO:0000313" key="2">
    <source>
        <dbReference type="EMBL" id="PHH52215.1"/>
    </source>
</evidence>
<dbReference type="STRING" id="1035309.A0A2C5X193"/>
<dbReference type="EMBL" id="APWK03000074">
    <property type="protein sequence ID" value="PHH52215.1"/>
    <property type="molecule type" value="Genomic_DNA"/>
</dbReference>
<dbReference type="PANTHER" id="PTHR28043">
    <property type="entry name" value="INCREASED RECOMBINATION CENTERS PROTEIN 6"/>
    <property type="match status" value="1"/>
</dbReference>
<dbReference type="OrthoDB" id="10261384at2759"/>
<dbReference type="Proteomes" id="UP000222788">
    <property type="component" value="Unassembled WGS sequence"/>
</dbReference>
<sequence length="329" mass="35415">MTQDVQNPRRILAVSLDTEGHHLSRIITELTGSSPEPVEDSLAGTSHQLPLTTAYYSADVPIWLDLVSSPHEWSETFLSDEAKEVLEVLGALVVVFSSSVSPRDTAGQAVESGTTIAKPTSGDLLREIGRVVKDGLGGWEWDGVALAIGAGEDSTFADDWEDCCAELGLEFVSVRGGDKDQGRNEFGETMGIARVLEALQANNWASGSEDPGQDGADSDEDQFDLDPDNLDFAMGDPSDFEGLRQAIWGEISARESAAAATEKADADGETKEGPTVENPDPFESGPDDVEKIEKLMMKLKATREMGEGLPEAQRKKMAKKAVLEVMKEL</sequence>
<evidence type="ECO:0008006" key="4">
    <source>
        <dbReference type="Google" id="ProtNLM"/>
    </source>
</evidence>
<feature type="compositionally biased region" description="Acidic residues" evidence="1">
    <location>
        <begin position="216"/>
        <end position="229"/>
    </location>
</feature>
<name>A0A2C5X193_9PEZI</name>
<proteinExistence type="predicted"/>